<dbReference type="InterPro" id="IPR042197">
    <property type="entry name" value="Apaf_helical"/>
</dbReference>
<keyword evidence="3" id="KW-0677">Repeat</keyword>
<dbReference type="Pfam" id="PF23286">
    <property type="entry name" value="LRR_13"/>
    <property type="match status" value="1"/>
</dbReference>
<dbReference type="InterPro" id="IPR000157">
    <property type="entry name" value="TIR_dom"/>
</dbReference>
<dbReference type="Pfam" id="PF01582">
    <property type="entry name" value="TIR"/>
    <property type="match status" value="1"/>
</dbReference>
<evidence type="ECO:0000256" key="1">
    <source>
        <dbReference type="ARBA" id="ARBA00011982"/>
    </source>
</evidence>
<evidence type="ECO:0000259" key="9">
    <source>
        <dbReference type="PROSITE" id="PS50104"/>
    </source>
</evidence>
<dbReference type="InterPro" id="IPR058546">
    <property type="entry name" value="RPS4B/Roq1-like_LRR"/>
</dbReference>
<dbReference type="Gene3D" id="3.40.50.300">
    <property type="entry name" value="P-loop containing nucleotide triphosphate hydrolases"/>
    <property type="match status" value="1"/>
</dbReference>
<dbReference type="InterPro" id="IPR058192">
    <property type="entry name" value="WHD_ROQ1-like"/>
</dbReference>
<dbReference type="Gene3D" id="3.40.50.10140">
    <property type="entry name" value="Toll/interleukin-1 receptor homology (TIR) domain"/>
    <property type="match status" value="1"/>
</dbReference>
<evidence type="ECO:0000256" key="5">
    <source>
        <dbReference type="ARBA" id="ARBA00022821"/>
    </source>
</evidence>
<dbReference type="Pfam" id="PF23282">
    <property type="entry name" value="WHD_ROQ1"/>
    <property type="match status" value="1"/>
</dbReference>
<evidence type="ECO:0000256" key="6">
    <source>
        <dbReference type="ARBA" id="ARBA00023027"/>
    </source>
</evidence>
<keyword evidence="5" id="KW-0611">Plant defense</keyword>
<dbReference type="SMART" id="SM00255">
    <property type="entry name" value="TIR"/>
    <property type="match status" value="1"/>
</dbReference>
<dbReference type="InterPro" id="IPR027417">
    <property type="entry name" value="P-loop_NTPase"/>
</dbReference>
<dbReference type="InterPro" id="IPR002182">
    <property type="entry name" value="NB-ARC"/>
</dbReference>
<name>A0ABQ9KPL2_HEVBR</name>
<keyword evidence="11" id="KW-1185">Reference proteome</keyword>
<dbReference type="Proteomes" id="UP001174677">
    <property type="component" value="Chromosome 16"/>
</dbReference>
<comment type="caution">
    <text evidence="10">The sequence shown here is derived from an EMBL/GenBank/DDBJ whole genome shotgun (WGS) entry which is preliminary data.</text>
</comment>
<evidence type="ECO:0000256" key="8">
    <source>
        <dbReference type="SAM" id="MobiDB-lite"/>
    </source>
</evidence>
<keyword evidence="4" id="KW-0378">Hydrolase</keyword>
<dbReference type="EC" id="3.2.2.6" evidence="1"/>
<accession>A0ABQ9KPL2</accession>
<gene>
    <name evidence="10" type="ORF">P3X46_028190</name>
</gene>
<dbReference type="PRINTS" id="PR00364">
    <property type="entry name" value="DISEASERSIST"/>
</dbReference>
<keyword evidence="6" id="KW-0520">NAD</keyword>
<dbReference type="Pfam" id="PF07725">
    <property type="entry name" value="LRR_3"/>
    <property type="match status" value="1"/>
</dbReference>
<dbReference type="PROSITE" id="PS50104">
    <property type="entry name" value="TIR"/>
    <property type="match status" value="1"/>
</dbReference>
<dbReference type="EMBL" id="JARPOI010000016">
    <property type="protein sequence ID" value="KAJ9145859.1"/>
    <property type="molecule type" value="Genomic_DNA"/>
</dbReference>
<evidence type="ECO:0000256" key="3">
    <source>
        <dbReference type="ARBA" id="ARBA00022737"/>
    </source>
</evidence>
<feature type="domain" description="TIR" evidence="9">
    <location>
        <begin position="24"/>
        <end position="190"/>
    </location>
</feature>
<evidence type="ECO:0000313" key="10">
    <source>
        <dbReference type="EMBL" id="KAJ9145859.1"/>
    </source>
</evidence>
<dbReference type="InterPro" id="IPR045344">
    <property type="entry name" value="C-JID"/>
</dbReference>
<reference evidence="10" key="1">
    <citation type="journal article" date="2023" name="Plant Biotechnol. J.">
        <title>Chromosome-level wild Hevea brasiliensis genome provides new tools for genomic-assisted breeding and valuable loci to elevate rubber yield.</title>
        <authorList>
            <person name="Cheng H."/>
            <person name="Song X."/>
            <person name="Hu Y."/>
            <person name="Wu T."/>
            <person name="Yang Q."/>
            <person name="An Z."/>
            <person name="Feng S."/>
            <person name="Deng Z."/>
            <person name="Wu W."/>
            <person name="Zeng X."/>
            <person name="Tu M."/>
            <person name="Wang X."/>
            <person name="Huang H."/>
        </authorList>
    </citation>
    <scope>NUCLEOTIDE SEQUENCE</scope>
    <source>
        <strain evidence="10">MT/VB/25A 57/8</strain>
    </source>
</reference>
<dbReference type="SUPFAM" id="SSF52200">
    <property type="entry name" value="Toll/Interleukin receptor TIR domain"/>
    <property type="match status" value="1"/>
</dbReference>
<dbReference type="Pfam" id="PF00931">
    <property type="entry name" value="NB-ARC"/>
    <property type="match status" value="1"/>
</dbReference>
<dbReference type="SUPFAM" id="SSF52540">
    <property type="entry name" value="P-loop containing nucleoside triphosphate hydrolases"/>
    <property type="match status" value="1"/>
</dbReference>
<protein>
    <recommendedName>
        <fullName evidence="1">ADP-ribosyl cyclase/cyclic ADP-ribose hydrolase</fullName>
        <ecNumber evidence="1">3.2.2.6</ecNumber>
    </recommendedName>
</protein>
<evidence type="ECO:0000313" key="11">
    <source>
        <dbReference type="Proteomes" id="UP001174677"/>
    </source>
</evidence>
<evidence type="ECO:0000256" key="7">
    <source>
        <dbReference type="ARBA" id="ARBA00047304"/>
    </source>
</evidence>
<evidence type="ECO:0000256" key="4">
    <source>
        <dbReference type="ARBA" id="ARBA00022801"/>
    </source>
</evidence>
<dbReference type="InterPro" id="IPR011713">
    <property type="entry name" value="Leu-rich_rpt_3"/>
</dbReference>
<dbReference type="InterPro" id="IPR044974">
    <property type="entry name" value="Disease_R_plants"/>
</dbReference>
<dbReference type="PANTHER" id="PTHR11017:SF510">
    <property type="entry name" value="ADP-RIBOSYL CYCLASE_CYCLIC ADP-RIBOSE HYDROLASE"/>
    <property type="match status" value="1"/>
</dbReference>
<dbReference type="Pfam" id="PF20160">
    <property type="entry name" value="C-JID"/>
    <property type="match status" value="1"/>
</dbReference>
<organism evidence="10 11">
    <name type="scientific">Hevea brasiliensis</name>
    <name type="common">Para rubber tree</name>
    <name type="synonym">Siphonia brasiliensis</name>
    <dbReference type="NCBI Taxonomy" id="3981"/>
    <lineage>
        <taxon>Eukaryota</taxon>
        <taxon>Viridiplantae</taxon>
        <taxon>Streptophyta</taxon>
        <taxon>Embryophyta</taxon>
        <taxon>Tracheophyta</taxon>
        <taxon>Spermatophyta</taxon>
        <taxon>Magnoliopsida</taxon>
        <taxon>eudicotyledons</taxon>
        <taxon>Gunneridae</taxon>
        <taxon>Pentapetalae</taxon>
        <taxon>rosids</taxon>
        <taxon>fabids</taxon>
        <taxon>Malpighiales</taxon>
        <taxon>Euphorbiaceae</taxon>
        <taxon>Crotonoideae</taxon>
        <taxon>Micrandreae</taxon>
        <taxon>Hevea</taxon>
    </lineage>
</organism>
<sequence length="1214" mass="137622">MASTSIQIASASSSVCSASSSPQCKYDVFLSFRGEDTRRSFTDHLYAALNQKGIIVFRDDPSLERGKEIAPELLKAIEESRFSIVIFSRNYASSSWCLDELVKILECMNTKGQIIFPVFYNVDPSDVRKQKGYFEKAFAKHEEDFGKNAEKVKKWRVALTKVANLSGWDSHNRHETKLIRDIVEDIFGRLNHAFSAPPKNLIGIDYHLEKLNLCLAVRSDDVRIVGIHGMGGIGKTTLARLIFDRISNQFESSSFLANVREVSERNGLLVLQNQLLCEILKEENVKIWDIGKGSNMIRNRLCRKRVLVVLDDVDKPDQIENLVGKNYLFGSGSRIIITTRDAHLLVQLDVDAVYKMEELNHDDAFKLFSLKAFKSDHPVEGFIELSKEVVRYAQGLPLAIEVLGSFLYGKSVDEWVSALGRLKEDSEREILDRLEISFHGLKPTEKKIFLDVACFFKGMDKDYVMNLLDSFGFYGAIGIRVLIDKSLVTIVDNNRLWMHDLLQEMGQKIVWKESPDEPGKRSRLWVDDDVYHVLTENLGTEAVEMMTFNLFKQNEVNLGAKAFSKMRKLRLLKISSVQLSQGLDFLSNEIRLLDWHGYPLKSLPLCFKPEKLVELDMPCSCIKQLWNGTITLERLKFVNLSHSEALIRTPDLTGAPNLEKLILEGCTSLVEVHPSIWLLKWLIILNMKDCRCLHTLPISIEMQSLQVLNLSGCFKLKKFPEIEGNMEHLSELYLDGTAIEELPLSIEHLTGLVLLNLSNCKNLVSLPSSICHSNSLKTLALSGCSKLDQLPEKLGNVECLEELDISGTAMRQMPSSIALLKNLKTLSFRGCGVQPPKPWSSLLSNFLLPRKSADSRSLLLPSLSSLQSLTLLNLSNCNLPEGVVPSDLGSLSSLKILDLSDNEFVSLPVSISQLSRLEALHLEGCKRLQSLPDLPANVEFVGADDCIELENFPNPLKLSTSERSRFNLFNCHRLVDDHNYSIWAWTWLKTYLKGLPRPTNSFDVCLPGSEIPEWFINQSMGSSVSIDLLPHWNDSDLMGFAMCAIFRLRRLASFNYRRSDYHRPKNVVLACFFMNEKGEFLFNNHARAWFPTCSLVKNCAQIGSDHLWLLFRRSYLDKDSLNELNRIKVSFRGQPGSDWDLEIRKCAVRLVYSQDLEELNQTIISNSLNEDMDILCDDFDSSRNGSTGQNFNDSEPGGSRNSTEEKQPKRLRKI</sequence>
<keyword evidence="2" id="KW-0433">Leucine-rich repeat</keyword>
<dbReference type="SMART" id="SM00369">
    <property type="entry name" value="LRR_TYP"/>
    <property type="match status" value="3"/>
</dbReference>
<dbReference type="PANTHER" id="PTHR11017">
    <property type="entry name" value="LEUCINE-RICH REPEAT-CONTAINING PROTEIN"/>
    <property type="match status" value="1"/>
</dbReference>
<dbReference type="InterPro" id="IPR003591">
    <property type="entry name" value="Leu-rich_rpt_typical-subtyp"/>
</dbReference>
<dbReference type="Pfam" id="PF00560">
    <property type="entry name" value="LRR_1"/>
    <property type="match status" value="2"/>
</dbReference>
<dbReference type="InterPro" id="IPR001611">
    <property type="entry name" value="Leu-rich_rpt"/>
</dbReference>
<comment type="catalytic activity">
    <reaction evidence="7">
        <text>NAD(+) + H2O = ADP-D-ribose + nicotinamide + H(+)</text>
        <dbReference type="Rhea" id="RHEA:16301"/>
        <dbReference type="ChEBI" id="CHEBI:15377"/>
        <dbReference type="ChEBI" id="CHEBI:15378"/>
        <dbReference type="ChEBI" id="CHEBI:17154"/>
        <dbReference type="ChEBI" id="CHEBI:57540"/>
        <dbReference type="ChEBI" id="CHEBI:57967"/>
        <dbReference type="EC" id="3.2.2.6"/>
    </reaction>
    <physiologicalReaction direction="left-to-right" evidence="7">
        <dbReference type="Rhea" id="RHEA:16302"/>
    </physiologicalReaction>
</comment>
<evidence type="ECO:0000256" key="2">
    <source>
        <dbReference type="ARBA" id="ARBA00022614"/>
    </source>
</evidence>
<proteinExistence type="predicted"/>
<feature type="region of interest" description="Disordered" evidence="8">
    <location>
        <begin position="1185"/>
        <end position="1214"/>
    </location>
</feature>
<dbReference type="PROSITE" id="PS51450">
    <property type="entry name" value="LRR"/>
    <property type="match status" value="1"/>
</dbReference>
<dbReference type="InterPro" id="IPR032675">
    <property type="entry name" value="LRR_dom_sf"/>
</dbReference>
<dbReference type="SUPFAM" id="SSF52058">
    <property type="entry name" value="L domain-like"/>
    <property type="match status" value="2"/>
</dbReference>
<dbReference type="Gene3D" id="1.10.8.430">
    <property type="entry name" value="Helical domain of apoptotic protease-activating factors"/>
    <property type="match status" value="1"/>
</dbReference>
<dbReference type="InterPro" id="IPR035897">
    <property type="entry name" value="Toll_tir_struct_dom_sf"/>
</dbReference>
<dbReference type="Gene3D" id="3.80.10.10">
    <property type="entry name" value="Ribonuclease Inhibitor"/>
    <property type="match status" value="2"/>
</dbReference>